<dbReference type="AlphaFoldDB" id="A0A4R6B5B9"/>
<dbReference type="OrthoDB" id="8100830at2"/>
<proteinExistence type="predicted"/>
<gene>
    <name evidence="1" type="ORF">E2L05_04680</name>
</gene>
<dbReference type="EMBL" id="SMZO01000007">
    <property type="protein sequence ID" value="TDL90583.1"/>
    <property type="molecule type" value="Genomic_DNA"/>
</dbReference>
<dbReference type="Proteomes" id="UP000294562">
    <property type="component" value="Unassembled WGS sequence"/>
</dbReference>
<comment type="caution">
    <text evidence="1">The sequence shown here is derived from an EMBL/GenBank/DDBJ whole genome shotgun (WGS) entry which is preliminary data.</text>
</comment>
<dbReference type="InterPro" id="IPR021735">
    <property type="entry name" value="DUF3306"/>
</dbReference>
<dbReference type="RefSeq" id="WP_133341732.1">
    <property type="nucleotide sequence ID" value="NZ_SMZO01000007.1"/>
</dbReference>
<name>A0A4R6B5B9_9RHOB</name>
<reference evidence="1 2" key="1">
    <citation type="submission" date="2019-03" db="EMBL/GenBank/DDBJ databases">
        <title>Rhodobacteraceae bacterium SM1902, a new member of the family Rhodobacteraceae isolated from Yantai.</title>
        <authorList>
            <person name="Sun Y."/>
        </authorList>
    </citation>
    <scope>NUCLEOTIDE SEQUENCE [LARGE SCALE GENOMIC DNA]</scope>
    <source>
        <strain evidence="1 2">SM1902</strain>
    </source>
</reference>
<accession>A0A4R6B5B9</accession>
<evidence type="ECO:0000313" key="1">
    <source>
        <dbReference type="EMBL" id="TDL90583.1"/>
    </source>
</evidence>
<keyword evidence="2" id="KW-1185">Reference proteome</keyword>
<evidence type="ECO:0000313" key="2">
    <source>
        <dbReference type="Proteomes" id="UP000294562"/>
    </source>
</evidence>
<sequence length="212" mass="23814">MTRGKPSDFWSRRKARVAEAERAEVAARTDLTEAEDHARIEALPDDEALAELNLPDPDTLKMGDDFTGFMRRAVPERLRRRALRQLWTSNPVLACVDGLNDYDDDYRIVEVSGANMKTAYQVGRGFVQKVLEPEPDTPKADDLQPDDATETPEDALVHAPEATQEPAQVSDTRHTHVMLESDTPEPAFVAPRRRMRFAFEDAQGPNPQDTTT</sequence>
<dbReference type="Pfam" id="PF11748">
    <property type="entry name" value="DUF3306"/>
    <property type="match status" value="1"/>
</dbReference>
<organism evidence="1 2">
    <name type="scientific">Meridianimarinicoccus aquatilis</name>
    <dbReference type="NCBI Taxonomy" id="2552766"/>
    <lineage>
        <taxon>Bacteria</taxon>
        <taxon>Pseudomonadati</taxon>
        <taxon>Pseudomonadota</taxon>
        <taxon>Alphaproteobacteria</taxon>
        <taxon>Rhodobacterales</taxon>
        <taxon>Paracoccaceae</taxon>
        <taxon>Meridianimarinicoccus</taxon>
    </lineage>
</organism>
<protein>
    <submittedName>
        <fullName evidence="1">DUF3306 domain-containing protein</fullName>
    </submittedName>
</protein>